<dbReference type="RefSeq" id="WP_158627749.1">
    <property type="nucleotide sequence ID" value="NZ_CP045571.1"/>
</dbReference>
<proteinExistence type="predicted"/>
<reference evidence="1 2" key="1">
    <citation type="submission" date="2019-03" db="EMBL/GenBank/DDBJ databases">
        <title>New insights into Acidothiobacillus thiooxidans sulfur metabolism through coupled gene expression, solution geochemistry, microscopy and spectroscopy analyses.</title>
        <authorList>
            <person name="Camacho D."/>
            <person name="Frazao R."/>
            <person name="Fouillen A."/>
            <person name="Nanci A."/>
            <person name="Lang B.F."/>
            <person name="Apte S.C."/>
            <person name="Baron C."/>
            <person name="Warren L.A."/>
        </authorList>
    </citation>
    <scope>NUCLEOTIDE SEQUENCE [LARGE SCALE GENOMIC DNA]</scope>
    <source>
        <strain evidence="1 2">ATCC 19377</strain>
    </source>
</reference>
<dbReference type="AlphaFoldDB" id="A0A543Q1W6"/>
<accession>A0A543Q1W6</accession>
<gene>
    <name evidence="1" type="ORF">DLNHIDIE_00192</name>
</gene>
<dbReference type="Proteomes" id="UP000315403">
    <property type="component" value="Unassembled WGS sequence"/>
</dbReference>
<name>A0A543Q1W6_ACITH</name>
<comment type="caution">
    <text evidence="1">The sequence shown here is derived from an EMBL/GenBank/DDBJ whole genome shotgun (WGS) entry which is preliminary data.</text>
</comment>
<dbReference type="EMBL" id="SZUV01000001">
    <property type="protein sequence ID" value="TQN50339.1"/>
    <property type="molecule type" value="Genomic_DNA"/>
</dbReference>
<sequence length="67" mass="7820">MKTFSYFVEGAGRVLVLDTGTSYRKPDRHELSRDRRALRGDVVHVSKDMHKSVERYEHKTNSRALKT</sequence>
<evidence type="ECO:0000313" key="2">
    <source>
        <dbReference type="Proteomes" id="UP000315403"/>
    </source>
</evidence>
<dbReference type="GeneID" id="60698010"/>
<protein>
    <submittedName>
        <fullName evidence="1">Uncharacterized protein</fullName>
    </submittedName>
</protein>
<organism evidence="1 2">
    <name type="scientific">Acidithiobacillus thiooxidans ATCC 19377</name>
    <dbReference type="NCBI Taxonomy" id="637390"/>
    <lineage>
        <taxon>Bacteria</taxon>
        <taxon>Pseudomonadati</taxon>
        <taxon>Pseudomonadota</taxon>
        <taxon>Acidithiobacillia</taxon>
        <taxon>Acidithiobacillales</taxon>
        <taxon>Acidithiobacillaceae</taxon>
        <taxon>Acidithiobacillus</taxon>
    </lineage>
</organism>
<evidence type="ECO:0000313" key="1">
    <source>
        <dbReference type="EMBL" id="TQN50339.1"/>
    </source>
</evidence>